<dbReference type="Gene3D" id="3.30.200.20">
    <property type="entry name" value="Phosphorylase Kinase, domain 1"/>
    <property type="match status" value="1"/>
</dbReference>
<evidence type="ECO:0000256" key="9">
    <source>
        <dbReference type="SAM" id="MobiDB-lite"/>
    </source>
</evidence>
<protein>
    <recommendedName>
        <fullName evidence="10">Protein kinase domain-containing protein</fullName>
    </recommendedName>
</protein>
<dbReference type="GO" id="GO:0004674">
    <property type="term" value="F:protein serine/threonine kinase activity"/>
    <property type="evidence" value="ECO:0007669"/>
    <property type="project" value="UniProtKB-KW"/>
</dbReference>
<evidence type="ECO:0000256" key="3">
    <source>
        <dbReference type="ARBA" id="ARBA00022741"/>
    </source>
</evidence>
<dbReference type="Gene3D" id="1.10.238.10">
    <property type="entry name" value="EF-hand"/>
    <property type="match status" value="2"/>
</dbReference>
<dbReference type="GO" id="GO:0005524">
    <property type="term" value="F:ATP binding"/>
    <property type="evidence" value="ECO:0007669"/>
    <property type="project" value="UniProtKB-UniRule"/>
</dbReference>
<dbReference type="PROSITE" id="PS00107">
    <property type="entry name" value="PROTEIN_KINASE_ATP"/>
    <property type="match status" value="1"/>
</dbReference>
<keyword evidence="3 7" id="KW-0547">Nucleotide-binding</keyword>
<keyword evidence="5" id="KW-0106">Calcium</keyword>
<dbReference type="PROSITE" id="PS00108">
    <property type="entry name" value="PROTEIN_KINASE_ST"/>
    <property type="match status" value="1"/>
</dbReference>
<evidence type="ECO:0000256" key="8">
    <source>
        <dbReference type="RuleBase" id="RU000304"/>
    </source>
</evidence>
<dbReference type="AlphaFoldDB" id="A0A7S2A0F1"/>
<dbReference type="Pfam" id="PF00069">
    <property type="entry name" value="Pkinase"/>
    <property type="match status" value="1"/>
</dbReference>
<evidence type="ECO:0000256" key="6">
    <source>
        <dbReference type="ARBA" id="ARBA00022840"/>
    </source>
</evidence>
<name>A0A7S2A0F1_9STRA</name>
<evidence type="ECO:0000256" key="2">
    <source>
        <dbReference type="ARBA" id="ARBA00022679"/>
    </source>
</evidence>
<feature type="region of interest" description="Disordered" evidence="9">
    <location>
        <begin position="1"/>
        <end position="44"/>
    </location>
</feature>
<dbReference type="FunFam" id="1.10.510.10:FF:000475">
    <property type="entry name" value="Calcium-dependent protein kinase 5"/>
    <property type="match status" value="1"/>
</dbReference>
<feature type="binding site" evidence="7">
    <location>
        <position position="92"/>
    </location>
    <ligand>
        <name>ATP</name>
        <dbReference type="ChEBI" id="CHEBI:30616"/>
    </ligand>
</feature>
<dbReference type="PROSITE" id="PS00018">
    <property type="entry name" value="EF_HAND_1"/>
    <property type="match status" value="1"/>
</dbReference>
<dbReference type="InterPro" id="IPR011992">
    <property type="entry name" value="EF-hand-dom_pair"/>
</dbReference>
<dbReference type="PANTHER" id="PTHR24349">
    <property type="entry name" value="SERINE/THREONINE-PROTEIN KINASE"/>
    <property type="match status" value="1"/>
</dbReference>
<dbReference type="InterPro" id="IPR008271">
    <property type="entry name" value="Ser/Thr_kinase_AS"/>
</dbReference>
<evidence type="ECO:0000313" key="11">
    <source>
        <dbReference type="EMBL" id="CAD9354018.1"/>
    </source>
</evidence>
<organism evidence="11">
    <name type="scientific">Ditylum brightwellii</name>
    <dbReference type="NCBI Taxonomy" id="49249"/>
    <lineage>
        <taxon>Eukaryota</taxon>
        <taxon>Sar</taxon>
        <taxon>Stramenopiles</taxon>
        <taxon>Ochrophyta</taxon>
        <taxon>Bacillariophyta</taxon>
        <taxon>Mediophyceae</taxon>
        <taxon>Lithodesmiophycidae</taxon>
        <taxon>Lithodesmiales</taxon>
        <taxon>Lithodesmiaceae</taxon>
        <taxon>Ditylum</taxon>
    </lineage>
</organism>
<comment type="similarity">
    <text evidence="8">Belongs to the protein kinase superfamily.</text>
</comment>
<dbReference type="SMART" id="SM00220">
    <property type="entry name" value="S_TKc"/>
    <property type="match status" value="1"/>
</dbReference>
<dbReference type="SUPFAM" id="SSF47473">
    <property type="entry name" value="EF-hand"/>
    <property type="match status" value="1"/>
</dbReference>
<sequence length="458" mass="52681">MGPKPNTKEEKDDTQKQPRTEMEESATTFEGEKKKSRSRDKPDPVMITDALTDVRTKYHINPREIGHGHYGVVRKCMDRQTREWFAIKSIRKSKVGKVDVLKREIDILKEVDHPHIIKLVEVHEDVKYLHLVTELCTGGELFDRIIAKTQSSEGHFSEHDAATIVRCILDAIAYCHDVKQIVHRDLKPENFLFKTEKEDAEIKIIDFGLSRHDTLNFGVMKTKVGTPYYVAPEVLKREYTKSCDIWSIGVITYILLCGYPPFYGDSDNQIFESVKTGRFDFPSPDWDSISDDAKDFICCMLRKEPSKRLRAAEALKHKWIKDQSDEEDTISRERSKVQHSSNRSVTFKKFMGMQKLKKAALGYIATHLTNSEVGVLGDIFHKIDESHTGVISLQDLDNALAHGKLVPFVFEGVCQRLFLCIICTILFGERERSYQITQNVFGIFHPCSLQETFHQNYC</sequence>
<feature type="compositionally biased region" description="Basic and acidic residues" evidence="9">
    <location>
        <begin position="1"/>
        <end position="22"/>
    </location>
</feature>
<evidence type="ECO:0000256" key="7">
    <source>
        <dbReference type="PROSITE-ProRule" id="PRU10141"/>
    </source>
</evidence>
<evidence type="ECO:0000259" key="10">
    <source>
        <dbReference type="PROSITE" id="PS50011"/>
    </source>
</evidence>
<evidence type="ECO:0000256" key="1">
    <source>
        <dbReference type="ARBA" id="ARBA00022527"/>
    </source>
</evidence>
<proteinExistence type="inferred from homology"/>
<reference evidence="11" key="1">
    <citation type="submission" date="2021-01" db="EMBL/GenBank/DDBJ databases">
        <authorList>
            <person name="Corre E."/>
            <person name="Pelletier E."/>
            <person name="Niang G."/>
            <person name="Scheremetjew M."/>
            <person name="Finn R."/>
            <person name="Kale V."/>
            <person name="Holt S."/>
            <person name="Cochrane G."/>
            <person name="Meng A."/>
            <person name="Brown T."/>
            <person name="Cohen L."/>
        </authorList>
    </citation>
    <scope>NUCLEOTIDE SEQUENCE</scope>
    <source>
        <strain evidence="11">Pop2</strain>
    </source>
</reference>
<dbReference type="PROSITE" id="PS50011">
    <property type="entry name" value="PROTEIN_KINASE_DOM"/>
    <property type="match status" value="1"/>
</dbReference>
<gene>
    <name evidence="11" type="ORF">DBRI1063_LOCUS23267</name>
</gene>
<dbReference type="FunFam" id="3.30.200.20:FF:000880">
    <property type="entry name" value="Predicted protein"/>
    <property type="match status" value="1"/>
</dbReference>
<dbReference type="CDD" id="cd05117">
    <property type="entry name" value="STKc_CAMK"/>
    <property type="match status" value="1"/>
</dbReference>
<keyword evidence="2" id="KW-0808">Transferase</keyword>
<feature type="domain" description="Protein kinase" evidence="10">
    <location>
        <begin position="59"/>
        <end position="320"/>
    </location>
</feature>
<dbReference type="InterPro" id="IPR050205">
    <property type="entry name" value="CDPK_Ser/Thr_kinases"/>
</dbReference>
<dbReference type="EMBL" id="HBGN01036290">
    <property type="protein sequence ID" value="CAD9354018.1"/>
    <property type="molecule type" value="Transcribed_RNA"/>
</dbReference>
<dbReference type="InterPro" id="IPR017441">
    <property type="entry name" value="Protein_kinase_ATP_BS"/>
</dbReference>
<dbReference type="InterPro" id="IPR018247">
    <property type="entry name" value="EF_Hand_1_Ca_BS"/>
</dbReference>
<keyword evidence="1 8" id="KW-0723">Serine/threonine-protein kinase</keyword>
<dbReference type="InterPro" id="IPR000719">
    <property type="entry name" value="Prot_kinase_dom"/>
</dbReference>
<keyword evidence="4" id="KW-0418">Kinase</keyword>
<keyword evidence="6 7" id="KW-0067">ATP-binding</keyword>
<evidence type="ECO:0000256" key="5">
    <source>
        <dbReference type="ARBA" id="ARBA00022837"/>
    </source>
</evidence>
<evidence type="ECO:0000256" key="4">
    <source>
        <dbReference type="ARBA" id="ARBA00022777"/>
    </source>
</evidence>
<dbReference type="Gene3D" id="1.10.510.10">
    <property type="entry name" value="Transferase(Phosphotransferase) domain 1"/>
    <property type="match status" value="1"/>
</dbReference>
<accession>A0A7S2A0F1</accession>
<dbReference type="SUPFAM" id="SSF56112">
    <property type="entry name" value="Protein kinase-like (PK-like)"/>
    <property type="match status" value="1"/>
</dbReference>
<dbReference type="InterPro" id="IPR011009">
    <property type="entry name" value="Kinase-like_dom_sf"/>
</dbReference>